<evidence type="ECO:0000259" key="6">
    <source>
        <dbReference type="PROSITE" id="PS51194"/>
    </source>
</evidence>
<dbReference type="Gene3D" id="3.40.50.300">
    <property type="entry name" value="P-loop containing nucleotide triphosphate hydrolases"/>
    <property type="match status" value="2"/>
</dbReference>
<evidence type="ECO:0000313" key="7">
    <source>
        <dbReference type="EMBL" id="AGL02469.1"/>
    </source>
</evidence>
<dbReference type="eggNOG" id="COG1204">
    <property type="taxonomic scope" value="Bacteria"/>
</dbReference>
<dbReference type="SUPFAM" id="SSF52540">
    <property type="entry name" value="P-loop containing nucleoside triphosphate hydrolases"/>
    <property type="match status" value="2"/>
</dbReference>
<keyword evidence="8" id="KW-1185">Reference proteome</keyword>
<dbReference type="Proteomes" id="UP000013520">
    <property type="component" value="Chromosome"/>
</dbReference>
<sequence length="690" mass="80777">MNAKQQSNDPQILREHYIRFLDAAPNPTQKARELADDLFALDLTVYSNTYTLDSVLYAAFAESVLDDGVAMHPEQIQILNQIKENDALIVSAPTSFGKTFCIFEYIARYLPQNIVLIVPTLALVDEYVKRVIKRYQTLFSRYKIHTHIDEDRSYDFDQNNIFIITHDRVVQERSYAVIEKIDFLVIDEVYKLETDPQNDRVLVLNMAYYHLAQKAQKYVLLAPFIKSVEDIEQLEKRPAFYNTTYSPVVNDVKTLKILRHDDRYPECQRLLKFFPFNEKTLIYFPTVAGIYKYVNDYIAKEPIIDVLDESVKFFLEWAREEIHEDWCVIKAMERGYLIHNGQIPIGTRLFQLDFYESSDVYNRLLCTSTLLEGVNTTSKNIIITKPSRMSDKNDNNADFTAFDFYNLVGRTGRLNKHFIGTAYYLKAPTDPEYNKIDAIKSIKFELTDESKDIDIQKGNIADHPDVITFLKTLGITLNDYLLNIGSRPRFETVKAIYYRYQDSKKELLQELQAFLNDSRHGRLNLVKCLYYIIEGVRNNYRANIVNSLLNRSRPKIKTVVDNTKKYFALQGIDNIIFTTISIKMSYIEHQLYAKVILIRYFMEIESVKNSLIDVLNNKVIDAIEYLYFSTSKQKKMLLDLGIYERDIDTIIQIVGNDFEDTFELKKRLQANFDKLQKISFISRYIIRKLI</sequence>
<keyword evidence="1" id="KW-0547">Nucleotide-binding</keyword>
<dbReference type="EMBL" id="CP003273">
    <property type="protein sequence ID" value="AGL02469.1"/>
    <property type="molecule type" value="Genomic_DNA"/>
</dbReference>
<dbReference type="STRING" id="767817.Desgi_3105"/>
<accession>R4KIM0</accession>
<dbReference type="PANTHER" id="PTHR47961">
    <property type="entry name" value="DNA POLYMERASE THETA, PUTATIVE (AFU_ORTHOLOGUE AFUA_1G05260)-RELATED"/>
    <property type="match status" value="1"/>
</dbReference>
<dbReference type="SMART" id="SM00487">
    <property type="entry name" value="DEXDc"/>
    <property type="match status" value="1"/>
</dbReference>
<protein>
    <submittedName>
        <fullName evidence="7">Superfamily II helicase</fullName>
    </submittedName>
</protein>
<dbReference type="InterPro" id="IPR014001">
    <property type="entry name" value="Helicase_ATP-bd"/>
</dbReference>
<dbReference type="PROSITE" id="PS51192">
    <property type="entry name" value="HELICASE_ATP_BIND_1"/>
    <property type="match status" value="1"/>
</dbReference>
<dbReference type="HOGENOM" id="CLU_025497_0_0_9"/>
<dbReference type="GO" id="GO:0016787">
    <property type="term" value="F:hydrolase activity"/>
    <property type="evidence" value="ECO:0007669"/>
    <property type="project" value="UniProtKB-KW"/>
</dbReference>
<dbReference type="GO" id="GO:0003676">
    <property type="term" value="F:nucleic acid binding"/>
    <property type="evidence" value="ECO:0007669"/>
    <property type="project" value="InterPro"/>
</dbReference>
<dbReference type="AlphaFoldDB" id="R4KIM0"/>
<feature type="domain" description="Helicase C-terminal" evidence="6">
    <location>
        <begin position="293"/>
        <end position="461"/>
    </location>
</feature>
<evidence type="ECO:0000256" key="2">
    <source>
        <dbReference type="ARBA" id="ARBA00022801"/>
    </source>
</evidence>
<dbReference type="GO" id="GO:0005524">
    <property type="term" value="F:ATP binding"/>
    <property type="evidence" value="ECO:0007669"/>
    <property type="project" value="UniProtKB-KW"/>
</dbReference>
<dbReference type="OrthoDB" id="9815222at2"/>
<dbReference type="InterPro" id="IPR001650">
    <property type="entry name" value="Helicase_C-like"/>
</dbReference>
<dbReference type="RefSeq" id="WP_006520654.1">
    <property type="nucleotide sequence ID" value="NC_021184.1"/>
</dbReference>
<dbReference type="Pfam" id="PF00270">
    <property type="entry name" value="DEAD"/>
    <property type="match status" value="1"/>
</dbReference>
<reference evidence="7 8" key="1">
    <citation type="submission" date="2012-01" db="EMBL/GenBank/DDBJ databases">
        <title>Complete sequence of Desulfotomaculum gibsoniae DSM 7213.</title>
        <authorList>
            <consortium name="US DOE Joint Genome Institute"/>
            <person name="Lucas S."/>
            <person name="Han J."/>
            <person name="Lapidus A."/>
            <person name="Cheng J.-F."/>
            <person name="Goodwin L."/>
            <person name="Pitluck S."/>
            <person name="Peters L."/>
            <person name="Ovchinnikova G."/>
            <person name="Teshima H."/>
            <person name="Detter J.C."/>
            <person name="Han C."/>
            <person name="Tapia R."/>
            <person name="Land M."/>
            <person name="Hauser L."/>
            <person name="Kyrpides N."/>
            <person name="Ivanova N."/>
            <person name="Pagani I."/>
            <person name="Parshina S."/>
            <person name="Plugge C."/>
            <person name="Muyzer G."/>
            <person name="Kuever J."/>
            <person name="Ivanova A."/>
            <person name="Nazina T."/>
            <person name="Klenk H.-P."/>
            <person name="Brambilla E."/>
            <person name="Spring S."/>
            <person name="Stams A.F."/>
            <person name="Woyke T."/>
        </authorList>
    </citation>
    <scope>NUCLEOTIDE SEQUENCE [LARGE SCALE GENOMIC DNA]</scope>
    <source>
        <strain evidence="7 8">DSM 7213</strain>
    </source>
</reference>
<keyword evidence="4" id="KW-0067">ATP-binding</keyword>
<dbReference type="InterPro" id="IPR027417">
    <property type="entry name" value="P-loop_NTPase"/>
</dbReference>
<name>R4KIM0_9FIRM</name>
<keyword evidence="3 7" id="KW-0347">Helicase</keyword>
<feature type="domain" description="Helicase ATP-binding" evidence="5">
    <location>
        <begin position="79"/>
        <end position="204"/>
    </location>
</feature>
<evidence type="ECO:0000313" key="8">
    <source>
        <dbReference type="Proteomes" id="UP000013520"/>
    </source>
</evidence>
<proteinExistence type="predicted"/>
<gene>
    <name evidence="7" type="ORF">Desgi_3105</name>
</gene>
<evidence type="ECO:0000256" key="4">
    <source>
        <dbReference type="ARBA" id="ARBA00022840"/>
    </source>
</evidence>
<evidence type="ECO:0000256" key="1">
    <source>
        <dbReference type="ARBA" id="ARBA00022741"/>
    </source>
</evidence>
<keyword evidence="2" id="KW-0378">Hydrolase</keyword>
<dbReference type="InterPro" id="IPR050474">
    <property type="entry name" value="Hel308_SKI2-like"/>
</dbReference>
<dbReference type="GO" id="GO:0004386">
    <property type="term" value="F:helicase activity"/>
    <property type="evidence" value="ECO:0007669"/>
    <property type="project" value="UniProtKB-KW"/>
</dbReference>
<dbReference type="KEGG" id="dgi:Desgi_3105"/>
<evidence type="ECO:0000256" key="3">
    <source>
        <dbReference type="ARBA" id="ARBA00022806"/>
    </source>
</evidence>
<dbReference type="InterPro" id="IPR011545">
    <property type="entry name" value="DEAD/DEAH_box_helicase_dom"/>
</dbReference>
<evidence type="ECO:0000259" key="5">
    <source>
        <dbReference type="PROSITE" id="PS51192"/>
    </source>
</evidence>
<dbReference type="PROSITE" id="PS51194">
    <property type="entry name" value="HELICASE_CTER"/>
    <property type="match status" value="1"/>
</dbReference>
<organism evidence="7 8">
    <name type="scientific">Desulfoscipio gibsoniae DSM 7213</name>
    <dbReference type="NCBI Taxonomy" id="767817"/>
    <lineage>
        <taxon>Bacteria</taxon>
        <taxon>Bacillati</taxon>
        <taxon>Bacillota</taxon>
        <taxon>Clostridia</taxon>
        <taxon>Eubacteriales</taxon>
        <taxon>Desulfallaceae</taxon>
        <taxon>Desulfoscipio</taxon>
    </lineage>
</organism>
<dbReference type="PANTHER" id="PTHR47961:SF6">
    <property type="entry name" value="DNA-DIRECTED DNA POLYMERASE"/>
    <property type="match status" value="1"/>
</dbReference>